<proteinExistence type="predicted"/>
<reference evidence="3" key="1">
    <citation type="submission" date="2017-03" db="EMBL/GenBank/DDBJ databases">
        <authorList>
            <person name="Sharma R."/>
            <person name="Thines M."/>
        </authorList>
    </citation>
    <scope>NUCLEOTIDE SEQUENCE [LARGE SCALE GENOMIC DNA]</scope>
</reference>
<protein>
    <submittedName>
        <fullName evidence="2">Ring finger domain-containing protein</fullName>
    </submittedName>
</protein>
<sequence>MGSSAEMQEEILRQITDEGLLDGIDLNNMNVAQEDELSERIADAYRRRHRQRTRSQDAQSEDSRGVRSRSQRSDENQPRQRHQARSSGMTDQGTHSSHPPVSRPHLLEAHHARSAHRRRTSSGTRQPPSPEPGRSSRRSSSKSNDKGLAQRLFYQIDQGRHRLIKAVQEVCRVKVGDLPSHRDDVATVIRDDGL</sequence>
<evidence type="ECO:0000313" key="3">
    <source>
        <dbReference type="Proteomes" id="UP000192927"/>
    </source>
</evidence>
<organism evidence="2 3">
    <name type="scientific">Lasallia pustulata</name>
    <dbReference type="NCBI Taxonomy" id="136370"/>
    <lineage>
        <taxon>Eukaryota</taxon>
        <taxon>Fungi</taxon>
        <taxon>Dikarya</taxon>
        <taxon>Ascomycota</taxon>
        <taxon>Pezizomycotina</taxon>
        <taxon>Lecanoromycetes</taxon>
        <taxon>OSLEUM clade</taxon>
        <taxon>Umbilicariomycetidae</taxon>
        <taxon>Umbilicariales</taxon>
        <taxon>Umbilicariaceae</taxon>
        <taxon>Lasallia</taxon>
    </lineage>
</organism>
<evidence type="ECO:0000313" key="2">
    <source>
        <dbReference type="EMBL" id="SLM33893.1"/>
    </source>
</evidence>
<keyword evidence="3" id="KW-1185">Reference proteome</keyword>
<feature type="compositionally biased region" description="Basic and acidic residues" evidence="1">
    <location>
        <begin position="61"/>
        <end position="78"/>
    </location>
</feature>
<dbReference type="AlphaFoldDB" id="A0A1W5CST2"/>
<dbReference type="Proteomes" id="UP000192927">
    <property type="component" value="Unassembled WGS sequence"/>
</dbReference>
<feature type="region of interest" description="Disordered" evidence="1">
    <location>
        <begin position="42"/>
        <end position="147"/>
    </location>
</feature>
<feature type="compositionally biased region" description="Polar residues" evidence="1">
    <location>
        <begin position="85"/>
        <end position="99"/>
    </location>
</feature>
<dbReference type="EMBL" id="FWEW01000150">
    <property type="protein sequence ID" value="SLM33893.1"/>
    <property type="molecule type" value="Genomic_DNA"/>
</dbReference>
<accession>A0A1W5CST2</accession>
<name>A0A1W5CST2_9LECA</name>
<evidence type="ECO:0000256" key="1">
    <source>
        <dbReference type="SAM" id="MobiDB-lite"/>
    </source>
</evidence>